<organism evidence="1">
    <name type="scientific">bioreactor metagenome</name>
    <dbReference type="NCBI Taxonomy" id="1076179"/>
    <lineage>
        <taxon>unclassified sequences</taxon>
        <taxon>metagenomes</taxon>
        <taxon>ecological metagenomes</taxon>
    </lineage>
</organism>
<evidence type="ECO:0000313" key="1">
    <source>
        <dbReference type="EMBL" id="MPM52827.1"/>
    </source>
</evidence>
<comment type="caution">
    <text evidence="1">The sequence shown here is derived from an EMBL/GenBank/DDBJ whole genome shotgun (WGS) entry which is preliminary data.</text>
</comment>
<reference evidence="1" key="1">
    <citation type="submission" date="2019-08" db="EMBL/GenBank/DDBJ databases">
        <authorList>
            <person name="Kucharzyk K."/>
            <person name="Murdoch R.W."/>
            <person name="Higgins S."/>
            <person name="Loffler F."/>
        </authorList>
    </citation>
    <scope>NUCLEOTIDE SEQUENCE</scope>
</reference>
<dbReference type="AlphaFoldDB" id="A0A645AII9"/>
<accession>A0A645AII9</accession>
<protein>
    <submittedName>
        <fullName evidence="1">Uncharacterized protein</fullName>
    </submittedName>
</protein>
<dbReference type="EMBL" id="VSSQ01014043">
    <property type="protein sequence ID" value="MPM52827.1"/>
    <property type="molecule type" value="Genomic_DNA"/>
</dbReference>
<name>A0A645AII9_9ZZZZ</name>
<gene>
    <name evidence="1" type="ORF">SDC9_99590</name>
</gene>
<proteinExistence type="predicted"/>
<sequence>MVNDQIHRYVWIDDCGVFTQFIGHITQSRQVHDCRSACQILQNDTGWFEGDLRFHLIEGFPISQGQDVLFRDDLAVFLSQQVFQQDTDGVRQFRDRHLSIFQ</sequence>